<dbReference type="AlphaFoldDB" id="B3RVA7"/>
<dbReference type="GO" id="GO:0032133">
    <property type="term" value="C:chromosome passenger complex"/>
    <property type="evidence" value="ECO:0000318"/>
    <property type="project" value="GO_Central"/>
</dbReference>
<evidence type="ECO:0000256" key="10">
    <source>
        <dbReference type="SAM" id="MobiDB-lite"/>
    </source>
</evidence>
<evidence type="ECO:0000256" key="8">
    <source>
        <dbReference type="ARBA" id="ARBA00023306"/>
    </source>
</evidence>
<protein>
    <submittedName>
        <fullName evidence="11">Uncharacterized protein</fullName>
    </submittedName>
</protein>
<keyword evidence="6" id="KW-0498">Mitosis</keyword>
<gene>
    <name evidence="11" type="ORF">TRIADDRAFT_55587</name>
</gene>
<evidence type="ECO:0000256" key="7">
    <source>
        <dbReference type="ARBA" id="ARBA00023242"/>
    </source>
</evidence>
<dbReference type="GO" id="GO:0000775">
    <property type="term" value="C:chromosome, centromeric region"/>
    <property type="evidence" value="ECO:0000318"/>
    <property type="project" value="GO_Central"/>
</dbReference>
<sequence>MPRRKRGRGGRKAATTTAKGNEGDENVTKGKISDAFKQDFRAEAEHRVREMRLHAEDYKKRLQSTFDQLLSQIPKKELGNISNVIAYVNMKTQDYMSNENQGSKKDGNFATPAAWTSNSLRSQRKRKPLGESSENMRNQAPATARPNKTKRGPTQTPAVRHSSRLKSRTESKRPSQVPQNNFITPAAKKTIAQLSTTTATGIKSRYIRPGEICVSIHGSPVSHFSEETPVSKRQVMDNKASLTNNFTSAKITGFLNT</sequence>
<dbReference type="Proteomes" id="UP000009022">
    <property type="component" value="Unassembled WGS sequence"/>
</dbReference>
<feature type="region of interest" description="Disordered" evidence="10">
    <location>
        <begin position="1"/>
        <end position="28"/>
    </location>
</feature>
<dbReference type="InParanoid" id="B3RVA7"/>
<keyword evidence="7" id="KW-0539">Nucleus</keyword>
<comment type="subcellular location">
    <subcellularLocation>
        <location evidence="2">Chromosome</location>
        <location evidence="2">Centromere</location>
    </subcellularLocation>
    <subcellularLocation>
        <location evidence="1">Nucleus</location>
    </subcellularLocation>
</comment>
<proteinExistence type="inferred from homology"/>
<feature type="compositionally biased region" description="Polar residues" evidence="10">
    <location>
        <begin position="132"/>
        <end position="141"/>
    </location>
</feature>
<keyword evidence="8" id="KW-0131">Cell cycle</keyword>
<dbReference type="EMBL" id="DS985244">
    <property type="protein sequence ID" value="EDV25469.1"/>
    <property type="molecule type" value="Genomic_DNA"/>
</dbReference>
<dbReference type="RefSeq" id="XP_002111502.1">
    <property type="nucleotide sequence ID" value="XM_002111466.1"/>
</dbReference>
<keyword evidence="4" id="KW-0158">Chromosome</keyword>
<evidence type="ECO:0000313" key="11">
    <source>
        <dbReference type="EMBL" id="EDV25469.1"/>
    </source>
</evidence>
<comment type="similarity">
    <text evidence="3">Belongs to the borealin family.</text>
</comment>
<evidence type="ECO:0000256" key="4">
    <source>
        <dbReference type="ARBA" id="ARBA00022454"/>
    </source>
</evidence>
<dbReference type="GeneID" id="6753207"/>
<evidence type="ECO:0000256" key="1">
    <source>
        <dbReference type="ARBA" id="ARBA00004123"/>
    </source>
</evidence>
<dbReference type="KEGG" id="tad:TRIADDRAFT_55587"/>
<dbReference type="GO" id="GO:0005634">
    <property type="term" value="C:nucleus"/>
    <property type="evidence" value="ECO:0007669"/>
    <property type="project" value="UniProtKB-SubCell"/>
</dbReference>
<feature type="compositionally biased region" description="Basic residues" evidence="10">
    <location>
        <begin position="1"/>
        <end position="11"/>
    </location>
</feature>
<evidence type="ECO:0000256" key="6">
    <source>
        <dbReference type="ARBA" id="ARBA00022776"/>
    </source>
</evidence>
<dbReference type="HOGENOM" id="CLU_1083084_0_0_1"/>
<evidence type="ECO:0000256" key="3">
    <source>
        <dbReference type="ARBA" id="ARBA00009914"/>
    </source>
</evidence>
<dbReference type="PANTHER" id="PTHR16040:SF7">
    <property type="entry name" value="AUSTRALIN, ISOFORM A-RELATED"/>
    <property type="match status" value="1"/>
</dbReference>
<keyword evidence="12" id="KW-1185">Reference proteome</keyword>
<feature type="region of interest" description="Disordered" evidence="10">
    <location>
        <begin position="97"/>
        <end position="180"/>
    </location>
</feature>
<dbReference type="GO" id="GO:0051233">
    <property type="term" value="C:spindle midzone"/>
    <property type="evidence" value="ECO:0000318"/>
    <property type="project" value="GO_Central"/>
</dbReference>
<reference evidence="11 12" key="1">
    <citation type="journal article" date="2008" name="Nature">
        <title>The Trichoplax genome and the nature of placozoans.</title>
        <authorList>
            <person name="Srivastava M."/>
            <person name="Begovic E."/>
            <person name="Chapman J."/>
            <person name="Putnam N.H."/>
            <person name="Hellsten U."/>
            <person name="Kawashima T."/>
            <person name="Kuo A."/>
            <person name="Mitros T."/>
            <person name="Salamov A."/>
            <person name="Carpenter M.L."/>
            <person name="Signorovitch A.Y."/>
            <person name="Moreno M.A."/>
            <person name="Kamm K."/>
            <person name="Grimwood J."/>
            <person name="Schmutz J."/>
            <person name="Shapiro H."/>
            <person name="Grigoriev I.V."/>
            <person name="Buss L.W."/>
            <person name="Schierwater B."/>
            <person name="Dellaporta S.L."/>
            <person name="Rokhsar D.S."/>
        </authorList>
    </citation>
    <scope>NUCLEOTIDE SEQUENCE [LARGE SCALE GENOMIC DNA]</scope>
    <source>
        <strain evidence="11 12">Grell-BS-1999</strain>
    </source>
</reference>
<dbReference type="PANTHER" id="PTHR16040">
    <property type="entry name" value="AUSTRALIN, ISOFORM A-RELATED"/>
    <property type="match status" value="1"/>
</dbReference>
<keyword evidence="9" id="KW-0137">Centromere</keyword>
<keyword evidence="5" id="KW-0132">Cell division</keyword>
<organism evidence="11 12">
    <name type="scientific">Trichoplax adhaerens</name>
    <name type="common">Trichoplax reptans</name>
    <dbReference type="NCBI Taxonomy" id="10228"/>
    <lineage>
        <taxon>Eukaryota</taxon>
        <taxon>Metazoa</taxon>
        <taxon>Placozoa</taxon>
        <taxon>Uniplacotomia</taxon>
        <taxon>Trichoplacea</taxon>
        <taxon>Trichoplacidae</taxon>
        <taxon>Trichoplax</taxon>
    </lineage>
</organism>
<dbReference type="CTD" id="6753207"/>
<dbReference type="GO" id="GO:0051301">
    <property type="term" value="P:cell division"/>
    <property type="evidence" value="ECO:0007669"/>
    <property type="project" value="UniProtKB-KW"/>
</dbReference>
<dbReference type="InterPro" id="IPR018867">
    <property type="entry name" value="Cell_div_borealin"/>
</dbReference>
<evidence type="ECO:0000256" key="2">
    <source>
        <dbReference type="ARBA" id="ARBA00004584"/>
    </source>
</evidence>
<evidence type="ECO:0000313" key="12">
    <source>
        <dbReference type="Proteomes" id="UP000009022"/>
    </source>
</evidence>
<evidence type="ECO:0000256" key="9">
    <source>
        <dbReference type="ARBA" id="ARBA00023328"/>
    </source>
</evidence>
<accession>B3RVA7</accession>
<evidence type="ECO:0000256" key="5">
    <source>
        <dbReference type="ARBA" id="ARBA00022618"/>
    </source>
</evidence>
<dbReference type="GO" id="GO:0000070">
    <property type="term" value="P:mitotic sister chromatid segregation"/>
    <property type="evidence" value="ECO:0000318"/>
    <property type="project" value="GO_Central"/>
</dbReference>
<name>B3RVA7_TRIAD</name>